<dbReference type="PATRIC" id="fig|1263867.3.peg.6587"/>
<evidence type="ECO:0000313" key="1">
    <source>
        <dbReference type="EMBL" id="EMB13171.1"/>
    </source>
</evidence>
<reference evidence="1" key="1">
    <citation type="submission" date="2012-11" db="EMBL/GenBank/DDBJ databases">
        <title>Permanent draft genomes of Rhodopirellula europaea strain SH398 and 6C.</title>
        <authorList>
            <person name="Richter M."/>
            <person name="Richter-Heitmann T."/>
            <person name="Frank C."/>
            <person name="Harder J."/>
            <person name="Glockner F.O."/>
        </authorList>
    </citation>
    <scope>NUCLEOTIDE SEQUENCE</scope>
    <source>
        <strain evidence="1">6C</strain>
    </source>
</reference>
<accession>M2A357</accession>
<reference evidence="1" key="2">
    <citation type="journal article" date="2013" name="Mar. Genomics">
        <title>Expression of sulfatases in Rhodopirellula baltica and the diversity of sulfatases in the genus Rhodopirellula.</title>
        <authorList>
            <person name="Wegner C.E."/>
            <person name="Richter-Heitmann T."/>
            <person name="Klindworth A."/>
            <person name="Klockow C."/>
            <person name="Richter M."/>
            <person name="Achstetter T."/>
            <person name="Glockner F.O."/>
            <person name="Harder J."/>
        </authorList>
    </citation>
    <scope>NUCLEOTIDE SEQUENCE [LARGE SCALE GENOMIC DNA]</scope>
    <source>
        <strain evidence="1">6C</strain>
    </source>
</reference>
<evidence type="ECO:0000313" key="2">
    <source>
        <dbReference type="Proteomes" id="UP000011529"/>
    </source>
</evidence>
<name>M2A357_9BACT</name>
<dbReference type="EMBL" id="ANMO01000272">
    <property type="protein sequence ID" value="EMB13171.1"/>
    <property type="molecule type" value="Genomic_DNA"/>
</dbReference>
<keyword evidence="2" id="KW-1185">Reference proteome</keyword>
<gene>
    <name evidence="1" type="ORF">RE6C_06140</name>
</gene>
<protein>
    <submittedName>
        <fullName evidence="1">Uncharacterized protein</fullName>
    </submittedName>
</protein>
<comment type="caution">
    <text evidence="1">The sequence shown here is derived from an EMBL/GenBank/DDBJ whole genome shotgun (WGS) entry which is preliminary data.</text>
</comment>
<proteinExistence type="predicted"/>
<organism evidence="1 2">
    <name type="scientific">Rhodopirellula europaea 6C</name>
    <dbReference type="NCBI Taxonomy" id="1263867"/>
    <lineage>
        <taxon>Bacteria</taxon>
        <taxon>Pseudomonadati</taxon>
        <taxon>Planctomycetota</taxon>
        <taxon>Planctomycetia</taxon>
        <taxon>Pirellulales</taxon>
        <taxon>Pirellulaceae</taxon>
        <taxon>Rhodopirellula</taxon>
    </lineage>
</organism>
<dbReference type="Proteomes" id="UP000011529">
    <property type="component" value="Unassembled WGS sequence"/>
</dbReference>
<dbReference type="AlphaFoldDB" id="M2A357"/>
<sequence length="83" mass="9379">MQSRRELSLAPPPLVSVAIEIGPERLARGIFRREKDHSWRMTIQIDPVDVCQFHQNSRRTGAVDEPHANRHRSLCFGCDGGAT</sequence>